<evidence type="ECO:0008006" key="3">
    <source>
        <dbReference type="Google" id="ProtNLM"/>
    </source>
</evidence>
<accession>A0A0D6XBN8</accession>
<reference evidence="1 2" key="1">
    <citation type="journal article" date="2015" name="Genome Announc.">
        <title>Draft Genome Sequence of the Thermophile Thermus filiformis ATCC 43280, Producer of Carotenoid-(Di)glucoside-Branched Fatty Acid (Di)esters and Source of Hyperthermostable Enzymes of Biotechnological Interest.</title>
        <authorList>
            <person name="Mandelli F."/>
            <person name="Oliveira Ramires B."/>
            <person name="Couger M.B."/>
            <person name="Paixao D.A."/>
            <person name="Camilo C.M."/>
            <person name="Polikarpov I."/>
            <person name="Prade R."/>
            <person name="Riano-Pachon D.M."/>
            <person name="Squina F.M."/>
        </authorList>
    </citation>
    <scope>NUCLEOTIDE SEQUENCE [LARGE SCALE GENOMIC DNA]</scope>
    <source>
        <strain evidence="1 2">ATCC 43280</strain>
    </source>
</reference>
<sequence length="372" mass="40755">MKKLWTLVLAGLLGGLLAGCGGGGTGPSPLSQLSQAETETENQGQALLSEAVSAFSDLIPQALSPQATGEVPPITLASSGEETVLIGGPWRPPFPFPLPPVDKPLFITIKGKPPRAHLAYLRQDPAGRYFLEWYGERGVAPVRVPATLTTTGQAPSDRQKVKHKWSFQFIPPKIDLIFYTEDPVDPFALHIVSEPPPSTLPGRPLQSTPTYTLPGRFKVVCCGWPKPWPTLDIPPIWLIRQDVSVVGLPYDNPRVKNATTIEELVGQDLGFLYIRRKLPGGTTTDCGLNRVWCPPDTDPFLNLRLVRQGEGYAIQFTKLSDPKQVIATLPAQVSLNGDQSFIGIEDDLNSPEEPTLKIKWPKITIEIKIVIR</sequence>
<proteinExistence type="predicted"/>
<organism evidence="1 2">
    <name type="scientific">Thermus filiformis</name>
    <dbReference type="NCBI Taxonomy" id="276"/>
    <lineage>
        <taxon>Bacteria</taxon>
        <taxon>Thermotogati</taxon>
        <taxon>Deinococcota</taxon>
        <taxon>Deinococci</taxon>
        <taxon>Thermales</taxon>
        <taxon>Thermaceae</taxon>
        <taxon>Thermus</taxon>
    </lineage>
</organism>
<evidence type="ECO:0000313" key="1">
    <source>
        <dbReference type="EMBL" id="KIX84746.1"/>
    </source>
</evidence>
<dbReference type="EMBL" id="JPSL02000036">
    <property type="protein sequence ID" value="KIX84746.1"/>
    <property type="molecule type" value="Genomic_DNA"/>
</dbReference>
<keyword evidence="2" id="KW-1185">Reference proteome</keyword>
<dbReference type="AlphaFoldDB" id="A0A0D6XBN8"/>
<gene>
    <name evidence="1" type="ORF">THFILI_01925</name>
</gene>
<evidence type="ECO:0000313" key="2">
    <source>
        <dbReference type="Proteomes" id="UP000030364"/>
    </source>
</evidence>
<dbReference type="PROSITE" id="PS51257">
    <property type="entry name" value="PROKAR_LIPOPROTEIN"/>
    <property type="match status" value="1"/>
</dbReference>
<dbReference type="Proteomes" id="UP000030364">
    <property type="component" value="Unassembled WGS sequence"/>
</dbReference>
<comment type="caution">
    <text evidence="1">The sequence shown here is derived from an EMBL/GenBank/DDBJ whole genome shotgun (WGS) entry which is preliminary data.</text>
</comment>
<protein>
    <recommendedName>
        <fullName evidence="3">Lipoprotein</fullName>
    </recommendedName>
</protein>
<name>A0A0D6XBN8_THEFI</name>